<name>A0ACC1L077_9FUNG</name>
<gene>
    <name evidence="1" type="ORF">H4R21_003876</name>
</gene>
<sequence>MAQLVDSSCFHHGVHEVLRGARPRNPAALREADRIAECTVDNLKTLMGADDADEAVLRDPAAGDESSHEAPGTWGNSPVPDDVRKAFKGLKPLVVANRGFPENRKWNERGMYGCMQALFLFVAHHVKRGLAGSDLRRQARLILPYAEVDANPWHADDERQPDLGLTIRWLGDDVSCVRDKADYADAFAILEAKGERESSARGRDSTLGPATKDAFVQLLDYTRHLYSNQVDRRYAWGLTQCRAEARACFMSNDCIFATHAMDLRSEDGRREFVRLIVDWSICEYPRLGLDPTIQWLEELGCWQVEVFDTHNASSGTGGGDEGGDTASYYFAETLARANHLLGSHTRCFLATQVRSACNVKDDPTFNPQTVIKDTWALTE</sequence>
<dbReference type="EMBL" id="JANBUN010001333">
    <property type="protein sequence ID" value="KAJ2798566.1"/>
    <property type="molecule type" value="Genomic_DNA"/>
</dbReference>
<evidence type="ECO:0000313" key="1">
    <source>
        <dbReference type="EMBL" id="KAJ2798566.1"/>
    </source>
</evidence>
<evidence type="ECO:0000313" key="2">
    <source>
        <dbReference type="Proteomes" id="UP001140087"/>
    </source>
</evidence>
<organism evidence="1 2">
    <name type="scientific">Coemansia helicoidea</name>
    <dbReference type="NCBI Taxonomy" id="1286919"/>
    <lineage>
        <taxon>Eukaryota</taxon>
        <taxon>Fungi</taxon>
        <taxon>Fungi incertae sedis</taxon>
        <taxon>Zoopagomycota</taxon>
        <taxon>Kickxellomycotina</taxon>
        <taxon>Kickxellomycetes</taxon>
        <taxon>Kickxellales</taxon>
        <taxon>Kickxellaceae</taxon>
        <taxon>Coemansia</taxon>
    </lineage>
</organism>
<comment type="caution">
    <text evidence="1">The sequence shown here is derived from an EMBL/GenBank/DDBJ whole genome shotgun (WGS) entry which is preliminary data.</text>
</comment>
<accession>A0ACC1L077</accession>
<protein>
    <submittedName>
        <fullName evidence="1">Uncharacterized protein</fullName>
    </submittedName>
</protein>
<reference evidence="1" key="1">
    <citation type="submission" date="2022-07" db="EMBL/GenBank/DDBJ databases">
        <title>Phylogenomic reconstructions and comparative analyses of Kickxellomycotina fungi.</title>
        <authorList>
            <person name="Reynolds N.K."/>
            <person name="Stajich J.E."/>
            <person name="Barry K."/>
            <person name="Grigoriev I.V."/>
            <person name="Crous P."/>
            <person name="Smith M.E."/>
        </authorList>
    </citation>
    <scope>NUCLEOTIDE SEQUENCE</scope>
    <source>
        <strain evidence="1">BCRC 34780</strain>
    </source>
</reference>
<dbReference type="Proteomes" id="UP001140087">
    <property type="component" value="Unassembled WGS sequence"/>
</dbReference>
<keyword evidence="2" id="KW-1185">Reference proteome</keyword>
<proteinExistence type="predicted"/>